<evidence type="ECO:0000313" key="2">
    <source>
        <dbReference type="Proteomes" id="UP000278078"/>
    </source>
</evidence>
<name>A0A3S4PD42_PSEFL</name>
<dbReference type="AlphaFoldDB" id="A0A3S4PD42"/>
<proteinExistence type="predicted"/>
<dbReference type="Proteomes" id="UP000278078">
    <property type="component" value="Chromosome"/>
</dbReference>
<reference evidence="1 2" key="1">
    <citation type="submission" date="2018-12" db="EMBL/GenBank/DDBJ databases">
        <authorList>
            <consortium name="Pathogen Informatics"/>
        </authorList>
    </citation>
    <scope>NUCLEOTIDE SEQUENCE [LARGE SCALE GENOMIC DNA]</scope>
    <source>
        <strain evidence="1 2">NCTC10783</strain>
    </source>
</reference>
<gene>
    <name evidence="1" type="ORF">NCTC10783_01574</name>
</gene>
<organism evidence="1 2">
    <name type="scientific">Pseudomonas fluorescens</name>
    <dbReference type="NCBI Taxonomy" id="294"/>
    <lineage>
        <taxon>Bacteria</taxon>
        <taxon>Pseudomonadati</taxon>
        <taxon>Pseudomonadota</taxon>
        <taxon>Gammaproteobacteria</taxon>
        <taxon>Pseudomonadales</taxon>
        <taxon>Pseudomonadaceae</taxon>
        <taxon>Pseudomonas</taxon>
    </lineage>
</organism>
<accession>A0A3S4PD42</accession>
<evidence type="ECO:0000313" key="1">
    <source>
        <dbReference type="EMBL" id="VEE45715.1"/>
    </source>
</evidence>
<protein>
    <submittedName>
        <fullName evidence="1">Uncharacterized protein</fullName>
    </submittedName>
</protein>
<dbReference type="EMBL" id="LR134300">
    <property type="protein sequence ID" value="VEE45715.1"/>
    <property type="molecule type" value="Genomic_DNA"/>
</dbReference>
<sequence>MKELGYEEGSICNRDGCEGVIELEKVENCSCHISPPCAAHTSADMCCPECGWRAADDPLCVREIHTITLDVAGRGAFLESKPRVLDPTKIDWTWEPHSGASMIKKGVFPIGTSRAEVEKAVIGTFGGRFEYFNEEKGQFKYIAYTD</sequence>